<protein>
    <submittedName>
        <fullName evidence="2">Uncharacterized protein</fullName>
    </submittedName>
</protein>
<dbReference type="Proteomes" id="UP000035642">
    <property type="component" value="Unassembled WGS sequence"/>
</dbReference>
<accession>A0A0K0D7H7</accession>
<evidence type="ECO:0000313" key="1">
    <source>
        <dbReference type="Proteomes" id="UP000035642"/>
    </source>
</evidence>
<name>A0A0K0D7H7_ANGCA</name>
<dbReference type="AlphaFoldDB" id="A0A0K0D7H7"/>
<keyword evidence="1" id="KW-1185">Reference proteome</keyword>
<organism evidence="1 2">
    <name type="scientific">Angiostrongylus cantonensis</name>
    <name type="common">Rat lungworm</name>
    <dbReference type="NCBI Taxonomy" id="6313"/>
    <lineage>
        <taxon>Eukaryota</taxon>
        <taxon>Metazoa</taxon>
        <taxon>Ecdysozoa</taxon>
        <taxon>Nematoda</taxon>
        <taxon>Chromadorea</taxon>
        <taxon>Rhabditida</taxon>
        <taxon>Rhabditina</taxon>
        <taxon>Rhabditomorpha</taxon>
        <taxon>Strongyloidea</taxon>
        <taxon>Metastrongylidae</taxon>
        <taxon>Angiostrongylus</taxon>
    </lineage>
</organism>
<reference evidence="2" key="2">
    <citation type="submission" date="2017-02" db="UniProtKB">
        <authorList>
            <consortium name="WormBaseParasite"/>
        </authorList>
    </citation>
    <scope>IDENTIFICATION</scope>
</reference>
<reference evidence="1" key="1">
    <citation type="submission" date="2012-09" db="EMBL/GenBank/DDBJ databases">
        <authorList>
            <person name="Martin A.A."/>
        </authorList>
    </citation>
    <scope>NUCLEOTIDE SEQUENCE</scope>
</reference>
<proteinExistence type="predicted"/>
<dbReference type="WBParaSite" id="ACAC_0000602201-mRNA-1">
    <property type="protein sequence ID" value="ACAC_0000602201-mRNA-1"/>
    <property type="gene ID" value="ACAC_0000602201"/>
</dbReference>
<sequence length="33" mass="4214">MKYHHFHRFFTYSVKRELSFTTLYLFVLSKVTW</sequence>
<evidence type="ECO:0000313" key="2">
    <source>
        <dbReference type="WBParaSite" id="ACAC_0000602201-mRNA-1"/>
    </source>
</evidence>